<organism evidence="7 8">
    <name type="scientific">Methanofervidicoccus abyssi</name>
    <dbReference type="NCBI Taxonomy" id="2082189"/>
    <lineage>
        <taxon>Archaea</taxon>
        <taxon>Methanobacteriati</taxon>
        <taxon>Methanobacteriota</taxon>
        <taxon>Methanomada group</taxon>
        <taxon>Methanococci</taxon>
        <taxon>Methanococcales</taxon>
        <taxon>Methanofervidicoccus</taxon>
    </lineage>
</organism>
<evidence type="ECO:0000256" key="5">
    <source>
        <dbReference type="ARBA" id="ARBA00022801"/>
    </source>
</evidence>
<accession>A0A401HRS2</accession>
<keyword evidence="4" id="KW-0547">Nucleotide-binding</keyword>
<protein>
    <recommendedName>
        <fullName evidence="9">DUF86 domain-containing protein</fullName>
    </recommendedName>
</protein>
<evidence type="ECO:0008006" key="9">
    <source>
        <dbReference type="Google" id="ProtNLM"/>
    </source>
</evidence>
<reference evidence="7 8" key="1">
    <citation type="journal article" date="2019" name="Int. J. Syst. Evol. Microbiol.">
        <title>Methanofervidicoccus abyssi gen. nov., sp. nov., a hydrogenotrophic methanogen, isolated from a hydrothermal vent chimney in the Mid-Cayman Spreading Center, the Caribbean Sea.</title>
        <authorList>
            <person name="Sakai S."/>
            <person name="Takaki Y."/>
            <person name="Miyazaki M."/>
            <person name="Ogawara M."/>
            <person name="Yanagawa K."/>
            <person name="Miyazaki J."/>
            <person name="Takai K."/>
        </authorList>
    </citation>
    <scope>NUCLEOTIDE SEQUENCE [LARGE SCALE GENOMIC DNA]</scope>
    <source>
        <strain evidence="7 8">HHB</strain>
    </source>
</reference>
<dbReference type="GO" id="GO:0000166">
    <property type="term" value="F:nucleotide binding"/>
    <property type="evidence" value="ECO:0007669"/>
    <property type="project" value="UniProtKB-KW"/>
</dbReference>
<dbReference type="Pfam" id="PF01934">
    <property type="entry name" value="HepT-like"/>
    <property type="match status" value="1"/>
</dbReference>
<dbReference type="RefSeq" id="WP_131007706.1">
    <property type="nucleotide sequence ID" value="NZ_BFAX01000004.1"/>
</dbReference>
<keyword evidence="5" id="KW-0378">Hydrolase</keyword>
<dbReference type="Gene3D" id="1.20.120.580">
    <property type="entry name" value="bsu32300-like"/>
    <property type="match status" value="1"/>
</dbReference>
<gene>
    <name evidence="7" type="ORF">MHHB_P1120</name>
</gene>
<keyword evidence="2" id="KW-1277">Toxin-antitoxin system</keyword>
<dbReference type="GO" id="GO:0110001">
    <property type="term" value="C:toxin-antitoxin complex"/>
    <property type="evidence" value="ECO:0007669"/>
    <property type="project" value="InterPro"/>
</dbReference>
<name>A0A401HRS2_9EURY</name>
<evidence type="ECO:0000256" key="4">
    <source>
        <dbReference type="ARBA" id="ARBA00022741"/>
    </source>
</evidence>
<dbReference type="GO" id="GO:0016787">
    <property type="term" value="F:hydrolase activity"/>
    <property type="evidence" value="ECO:0007669"/>
    <property type="project" value="UniProtKB-KW"/>
</dbReference>
<comment type="caution">
    <text evidence="7">The sequence shown here is derived from an EMBL/GenBank/DDBJ whole genome shotgun (WGS) entry which is preliminary data.</text>
</comment>
<dbReference type="GO" id="GO:0004540">
    <property type="term" value="F:RNA nuclease activity"/>
    <property type="evidence" value="ECO:0007669"/>
    <property type="project" value="InterPro"/>
</dbReference>
<dbReference type="EMBL" id="BFAX01000004">
    <property type="protein sequence ID" value="GBF36890.1"/>
    <property type="molecule type" value="Genomic_DNA"/>
</dbReference>
<dbReference type="InterPro" id="IPR008201">
    <property type="entry name" value="HepT-like"/>
</dbReference>
<sequence>MKDIKPFLRHIIDECEYLENASRNLEFEQFIKDETLKRAFVRSLEIIGEAAKNIPDDIKNKYKHIPWKQIAGLRDVLIHKYFGVDYKNVWKIVKEDIPKLKEDISKILEGLK</sequence>
<evidence type="ECO:0000256" key="3">
    <source>
        <dbReference type="ARBA" id="ARBA00022722"/>
    </source>
</evidence>
<dbReference type="OrthoDB" id="318716at2157"/>
<evidence type="ECO:0000256" key="1">
    <source>
        <dbReference type="ARBA" id="ARBA00022553"/>
    </source>
</evidence>
<dbReference type="InterPro" id="IPR037038">
    <property type="entry name" value="HepT-like_sf"/>
</dbReference>
<comment type="similarity">
    <text evidence="6">Belongs to the HepT RNase toxin family.</text>
</comment>
<keyword evidence="8" id="KW-1185">Reference proteome</keyword>
<dbReference type="PANTHER" id="PTHR34139">
    <property type="entry name" value="UPF0331 PROTEIN MJ0127"/>
    <property type="match status" value="1"/>
</dbReference>
<dbReference type="AlphaFoldDB" id="A0A401HRS2"/>
<evidence type="ECO:0000256" key="6">
    <source>
        <dbReference type="ARBA" id="ARBA00024207"/>
    </source>
</evidence>
<dbReference type="Proteomes" id="UP000290527">
    <property type="component" value="Unassembled WGS sequence"/>
</dbReference>
<evidence type="ECO:0000313" key="7">
    <source>
        <dbReference type="EMBL" id="GBF36890.1"/>
    </source>
</evidence>
<evidence type="ECO:0000256" key="2">
    <source>
        <dbReference type="ARBA" id="ARBA00022649"/>
    </source>
</evidence>
<dbReference type="PANTHER" id="PTHR34139:SF1">
    <property type="entry name" value="RNASE MJ1380-RELATED"/>
    <property type="match status" value="1"/>
</dbReference>
<keyword evidence="1" id="KW-0597">Phosphoprotein</keyword>
<evidence type="ECO:0000313" key="8">
    <source>
        <dbReference type="Proteomes" id="UP000290527"/>
    </source>
</evidence>
<proteinExistence type="inferred from homology"/>
<keyword evidence="3" id="KW-0540">Nuclease</keyword>
<dbReference type="InterPro" id="IPR051813">
    <property type="entry name" value="HepT_RNase_toxin"/>
</dbReference>